<dbReference type="Proteomes" id="UP000886689">
    <property type="component" value="Unassembled WGS sequence"/>
</dbReference>
<dbReference type="PROSITE" id="PS51318">
    <property type="entry name" value="TAT"/>
    <property type="match status" value="1"/>
</dbReference>
<sequence>MTRRRDFLNLLGAGGLVAVSPQLAWAAAPVSTNVANAANYRRLLVLVELKGGNDGLNTVVPYASPLYPQLRPRIALKREEVLPLDEQTAVHPSLAPLRPLWQAGEVAVVQSVGYPQANLSHFRSIEIWDTASRSDQYLDDGWLGRAFSANPPPAEYAADGVAVGSAELGPLSARKARVVAIANADQFQNLARMAQPRSGQGGGALQHLLKVESDVNAAAQRLSGSHVFATAFPSGAFGEAVKAGCQIVAKGTGVAVLRLTLNGFDTHHNQPGPHANLLKQLAEGLVALRAALSELGRWNDTLVMTYAEFGRRPKENQSSGTDHGTAAPHFVLGGRVIGGLYGEAPRLKQLDGNGNLPFAIDFRQLYATVLERWWGMPSADILGGRFASLPLLRS</sequence>
<name>A0A9D7JZ29_9PROT</name>
<feature type="chain" id="PRO_5039239212" evidence="1">
    <location>
        <begin position="27"/>
        <end position="394"/>
    </location>
</feature>
<protein>
    <submittedName>
        <fullName evidence="2">DUF1501 domain-containing protein</fullName>
    </submittedName>
</protein>
<dbReference type="InterPro" id="IPR006311">
    <property type="entry name" value="TAT_signal"/>
</dbReference>
<dbReference type="Pfam" id="PF07394">
    <property type="entry name" value="DUF1501"/>
    <property type="match status" value="1"/>
</dbReference>
<dbReference type="EMBL" id="JADJUC010000001">
    <property type="protein sequence ID" value="MBK8522796.1"/>
    <property type="molecule type" value="Genomic_DNA"/>
</dbReference>
<gene>
    <name evidence="2" type="ORF">IPL58_00870</name>
</gene>
<proteinExistence type="predicted"/>
<accession>A0A9D7JZ29</accession>
<dbReference type="PANTHER" id="PTHR43737:SF1">
    <property type="entry name" value="DUF1501 DOMAIN-CONTAINING PROTEIN"/>
    <property type="match status" value="1"/>
</dbReference>
<feature type="signal peptide" evidence="1">
    <location>
        <begin position="1"/>
        <end position="26"/>
    </location>
</feature>
<dbReference type="InterPro" id="IPR010869">
    <property type="entry name" value="DUF1501"/>
</dbReference>
<evidence type="ECO:0000256" key="1">
    <source>
        <dbReference type="SAM" id="SignalP"/>
    </source>
</evidence>
<keyword evidence="1" id="KW-0732">Signal</keyword>
<reference evidence="2" key="1">
    <citation type="submission" date="2020-10" db="EMBL/GenBank/DDBJ databases">
        <title>Connecting structure to function with the recovery of over 1000 high-quality activated sludge metagenome-assembled genomes encoding full-length rRNA genes using long-read sequencing.</title>
        <authorList>
            <person name="Singleton C.M."/>
            <person name="Petriglieri F."/>
            <person name="Kristensen J.M."/>
            <person name="Kirkegaard R.H."/>
            <person name="Michaelsen T.Y."/>
            <person name="Andersen M.H."/>
            <person name="Karst S.M."/>
            <person name="Dueholm M.S."/>
            <person name="Nielsen P.H."/>
            <person name="Albertsen M."/>
        </authorList>
    </citation>
    <scope>NUCLEOTIDE SEQUENCE</scope>
    <source>
        <strain evidence="2">Hirt_18-Q3-R61-65_BATAC.395</strain>
    </source>
</reference>
<evidence type="ECO:0000313" key="2">
    <source>
        <dbReference type="EMBL" id="MBK8522796.1"/>
    </source>
</evidence>
<evidence type="ECO:0000313" key="3">
    <source>
        <dbReference type="Proteomes" id="UP000886689"/>
    </source>
</evidence>
<organism evidence="2 3">
    <name type="scientific">Candidatus Proximibacter danicus</name>
    <dbReference type="NCBI Taxonomy" id="2954365"/>
    <lineage>
        <taxon>Bacteria</taxon>
        <taxon>Pseudomonadati</taxon>
        <taxon>Pseudomonadota</taxon>
        <taxon>Betaproteobacteria</taxon>
        <taxon>Candidatus Proximibacter</taxon>
    </lineage>
</organism>
<dbReference type="AlphaFoldDB" id="A0A9D7JZ29"/>
<dbReference type="PANTHER" id="PTHR43737">
    <property type="entry name" value="BLL7424 PROTEIN"/>
    <property type="match status" value="1"/>
</dbReference>
<comment type="caution">
    <text evidence="2">The sequence shown here is derived from an EMBL/GenBank/DDBJ whole genome shotgun (WGS) entry which is preliminary data.</text>
</comment>